<keyword evidence="1" id="KW-0472">Membrane</keyword>
<dbReference type="Proteomes" id="UP001191082">
    <property type="component" value="Unassembled WGS sequence"/>
</dbReference>
<evidence type="ECO:0000256" key="1">
    <source>
        <dbReference type="SAM" id="Phobius"/>
    </source>
</evidence>
<keyword evidence="1" id="KW-1133">Transmembrane helix</keyword>
<evidence type="ECO:0000313" key="3">
    <source>
        <dbReference type="EMBL" id="TMV11424.1"/>
    </source>
</evidence>
<dbReference type="EMBL" id="VCPC01000003">
    <property type="protein sequence ID" value="TMV11424.1"/>
    <property type="molecule type" value="Genomic_DNA"/>
</dbReference>
<keyword evidence="2" id="KW-0732">Signal</keyword>
<protein>
    <recommendedName>
        <fullName evidence="5">VPLPA-CTERM protein sorting domain-containing protein</fullName>
    </recommendedName>
</protein>
<evidence type="ECO:0000256" key="2">
    <source>
        <dbReference type="SAM" id="SignalP"/>
    </source>
</evidence>
<reference evidence="3 4" key="1">
    <citation type="submission" date="2019-05" db="EMBL/GenBank/DDBJ databases">
        <title>Marivita sp. nov. isolated from sea sediment.</title>
        <authorList>
            <person name="Kim W."/>
        </authorList>
    </citation>
    <scope>NUCLEOTIDE SEQUENCE [LARGE SCALE GENOMIC DNA]</scope>
    <source>
        <strain evidence="3 4">CAU 1492</strain>
    </source>
</reference>
<gene>
    <name evidence="3" type="ORF">FGK64_14135</name>
</gene>
<keyword evidence="1" id="KW-0812">Transmembrane</keyword>
<feature type="signal peptide" evidence="2">
    <location>
        <begin position="1"/>
        <end position="21"/>
    </location>
</feature>
<proteinExistence type="predicted"/>
<feature type="chain" id="PRO_5046014065" description="VPLPA-CTERM protein sorting domain-containing protein" evidence="2">
    <location>
        <begin position="22"/>
        <end position="187"/>
    </location>
</feature>
<accession>A0ABY2X6L0</accession>
<organism evidence="3 4">
    <name type="scientific">Arenibacterium halophilum</name>
    <dbReference type="NCBI Taxonomy" id="2583821"/>
    <lineage>
        <taxon>Bacteria</taxon>
        <taxon>Pseudomonadati</taxon>
        <taxon>Pseudomonadota</taxon>
        <taxon>Alphaproteobacteria</taxon>
        <taxon>Rhodobacterales</taxon>
        <taxon>Paracoccaceae</taxon>
        <taxon>Arenibacterium</taxon>
    </lineage>
</organism>
<evidence type="ECO:0000313" key="4">
    <source>
        <dbReference type="Proteomes" id="UP001191082"/>
    </source>
</evidence>
<sequence length="187" mass="19143">MKPIHAAFAACLLALPAAVQAAPINGQLELIGSINPSSTFSASTFNVDFVGVGRAQVATGDFDSFIIDLDELGTATQFTLYDLVGTAPAMIYSGGGFTFTATSFYNFVAAPNTPRGFQASGTLTGNGFDATDAVFAFSTQSTGQETTVRVAFSSGTNTISAVPLPATGLMLVSGALAMGAFGRKRRG</sequence>
<name>A0ABY2X6L0_9RHOB</name>
<evidence type="ECO:0008006" key="5">
    <source>
        <dbReference type="Google" id="ProtNLM"/>
    </source>
</evidence>
<comment type="caution">
    <text evidence="3">The sequence shown here is derived from an EMBL/GenBank/DDBJ whole genome shotgun (WGS) entry which is preliminary data.</text>
</comment>
<feature type="transmembrane region" description="Helical" evidence="1">
    <location>
        <begin position="162"/>
        <end position="181"/>
    </location>
</feature>
<keyword evidence="4" id="KW-1185">Reference proteome</keyword>
<dbReference type="RefSeq" id="WP_138864490.1">
    <property type="nucleotide sequence ID" value="NZ_VCPC01000003.1"/>
</dbReference>